<accession>A0A7M5WZN4</accession>
<organism evidence="3 4">
    <name type="scientific">Clytia hemisphaerica</name>
    <dbReference type="NCBI Taxonomy" id="252671"/>
    <lineage>
        <taxon>Eukaryota</taxon>
        <taxon>Metazoa</taxon>
        <taxon>Cnidaria</taxon>
        <taxon>Hydrozoa</taxon>
        <taxon>Hydroidolina</taxon>
        <taxon>Leptothecata</taxon>
        <taxon>Obeliida</taxon>
        <taxon>Clytiidae</taxon>
        <taxon>Clytia</taxon>
    </lineage>
</organism>
<evidence type="ECO:0000313" key="4">
    <source>
        <dbReference type="Proteomes" id="UP000594262"/>
    </source>
</evidence>
<evidence type="ECO:0000313" key="3">
    <source>
        <dbReference type="EnsemblMetazoa" id="CLYHEMP015479.2"/>
    </source>
</evidence>
<sequence length="351" mass="40633">MEQQLTEKTMLYIFQPRLSYTMIKVTKKPHIGDLILQRTSHTYIKKYAPPLAVWTCCRERIDHWEEAWETRDRKIPLNILECEKNESNRKGIRLDTTGEVALAAQPISQRKTAPKKSKGSSNKSSHNQSEVIEDSVIMDPKEIKLTQKTVKKFWDESHPTIMEAMHLIFDGTLDVGEYPRIRVATRGNMENPGCCFYTCDNRRLFLFKVLLLKEIEVQWVEWSEEFEGKLKQGKVDENHVDADDEGVKAFRKAFIHQCFENSVVNEEDCKLYIPGECAGYLIGSKGQTIRRQRARFVTEISVSNLSQTHFGRSLGSSIVQVAYSEKSNSRRKYVAGKAKKEHVRMVRKLLR</sequence>
<dbReference type="EnsemblMetazoa" id="CLYHEMT015479.2">
    <property type="protein sequence ID" value="CLYHEMP015479.2"/>
    <property type="gene ID" value="CLYHEMG015479"/>
</dbReference>
<dbReference type="GO" id="GO:0003723">
    <property type="term" value="F:RNA binding"/>
    <property type="evidence" value="ECO:0007669"/>
    <property type="project" value="UniProtKB-UniRule"/>
</dbReference>
<proteinExistence type="predicted"/>
<evidence type="ECO:0000256" key="1">
    <source>
        <dbReference type="PROSITE-ProRule" id="PRU00117"/>
    </source>
</evidence>
<evidence type="ECO:0008006" key="5">
    <source>
        <dbReference type="Google" id="ProtNLM"/>
    </source>
</evidence>
<dbReference type="PROSITE" id="PS50084">
    <property type="entry name" value="KH_TYPE_1"/>
    <property type="match status" value="1"/>
</dbReference>
<dbReference type="Proteomes" id="UP000594262">
    <property type="component" value="Unplaced"/>
</dbReference>
<evidence type="ECO:0000256" key="2">
    <source>
        <dbReference type="SAM" id="MobiDB-lite"/>
    </source>
</evidence>
<dbReference type="EnsemblMetazoa" id="CLYHEMT015479.1">
    <property type="protein sequence ID" value="CLYHEMP015479.1"/>
    <property type="gene ID" value="CLYHEMG015479"/>
</dbReference>
<keyword evidence="1" id="KW-0694">RNA-binding</keyword>
<dbReference type="AlphaFoldDB" id="A0A7M5WZN4"/>
<feature type="region of interest" description="Disordered" evidence="2">
    <location>
        <begin position="103"/>
        <end position="131"/>
    </location>
</feature>
<protein>
    <recommendedName>
        <fullName evidence="5">K Homology domain-containing protein</fullName>
    </recommendedName>
</protein>
<name>A0A7M5WZN4_9CNID</name>
<keyword evidence="4" id="KW-1185">Reference proteome</keyword>
<reference evidence="3" key="1">
    <citation type="submission" date="2021-01" db="UniProtKB">
        <authorList>
            <consortium name="EnsemblMetazoa"/>
        </authorList>
    </citation>
    <scope>IDENTIFICATION</scope>
</reference>